<sequence length="305" mass="35381">MTYYRNRHEPFAKHYRKKDNVCYCNNIPGLFKEFGQPYDSEEWRLFIDSNKLSLKAVLLHNGNKKPSIPIAHAVNTKETYEVMETLLKFMKYEKHDWKICADLKVVGMLCGLQSGYTKHCCFLCKWDSRGRKDHYCIKDWPERVEFTIGMDNIKYVPLAMKEKIILPPLHIKLGLIKNFVKALDKEGKAFNYLQNFFPIISQAKIKEGIFVGPQIKKLINNDQFKALLSPVEAVAWGSFEMVVSSFLGKHKSPNYEKIVSDLIKNYAEMGVNMSLKILFLHSHLSFFRQISETKVTSMAKGFTSK</sequence>
<proteinExistence type="predicted"/>
<dbReference type="PANTHER" id="PTHR46114:SF1">
    <property type="entry name" value="ZAD DOMAIN-CONTAINING PROTEIN"/>
    <property type="match status" value="1"/>
</dbReference>
<dbReference type="AlphaFoldDB" id="A0A034VU82"/>
<organism evidence="1">
    <name type="scientific">Bactrocera dorsalis</name>
    <name type="common">Oriental fruit fly</name>
    <name type="synonym">Dacus dorsalis</name>
    <dbReference type="NCBI Taxonomy" id="27457"/>
    <lineage>
        <taxon>Eukaryota</taxon>
        <taxon>Metazoa</taxon>
        <taxon>Ecdysozoa</taxon>
        <taxon>Arthropoda</taxon>
        <taxon>Hexapoda</taxon>
        <taxon>Insecta</taxon>
        <taxon>Pterygota</taxon>
        <taxon>Neoptera</taxon>
        <taxon>Endopterygota</taxon>
        <taxon>Diptera</taxon>
        <taxon>Brachycera</taxon>
        <taxon>Muscomorpha</taxon>
        <taxon>Tephritoidea</taxon>
        <taxon>Tephritidae</taxon>
        <taxon>Bactrocera</taxon>
        <taxon>Bactrocera</taxon>
    </lineage>
</organism>
<dbReference type="OrthoDB" id="8063408at2759"/>
<reference evidence="1" key="1">
    <citation type="journal article" date="2014" name="BMC Genomics">
        <title>Characterizing the developmental transcriptome of the oriental fruit fly, Bactrocera dorsalis (Diptera: Tephritidae) through comparative genomic analysis with Drosophila melanogaster utilizing modENCODE datasets.</title>
        <authorList>
            <person name="Geib S.M."/>
            <person name="Calla B."/>
            <person name="Hall B."/>
            <person name="Hou S."/>
            <person name="Manoukis N.C."/>
        </authorList>
    </citation>
    <scope>NUCLEOTIDE SEQUENCE</scope>
    <source>
        <strain evidence="1">Punador</strain>
    </source>
</reference>
<accession>A0A034VU82</accession>
<evidence type="ECO:0000313" key="1">
    <source>
        <dbReference type="EMBL" id="JAC45642.1"/>
    </source>
</evidence>
<name>A0A034VU82_BACDO</name>
<dbReference type="EMBL" id="GAKP01013310">
    <property type="protein sequence ID" value="JAC45642.1"/>
    <property type="molecule type" value="Transcribed_RNA"/>
</dbReference>
<dbReference type="PANTHER" id="PTHR46114">
    <property type="entry name" value="APPLE DOMAIN-CONTAINING PROTEIN"/>
    <property type="match status" value="1"/>
</dbReference>
<protein>
    <submittedName>
        <fullName evidence="1">Uncharacterized protein</fullName>
    </submittedName>
</protein>